<reference evidence="7" key="2">
    <citation type="submission" date="2013-12" db="EMBL/GenBank/DDBJ databases">
        <title>Evolution of pathogenesis and genome organization in the Tremellales.</title>
        <authorList>
            <person name="Cuomo C."/>
            <person name="Litvintseva A."/>
            <person name="Heitman J."/>
            <person name="Chen Y."/>
            <person name="Sun S."/>
            <person name="Springer D."/>
            <person name="Dromer F."/>
            <person name="Young S."/>
            <person name="Zeng Q."/>
            <person name="Chapman S."/>
            <person name="Gujja S."/>
            <person name="Saif S."/>
            <person name="Birren B."/>
        </authorList>
    </citation>
    <scope>NUCLEOTIDE SEQUENCE [LARGE SCALE GENOMIC DNA]</scope>
    <source>
        <strain evidence="7">CBS 10435</strain>
    </source>
</reference>
<evidence type="ECO:0000313" key="6">
    <source>
        <dbReference type="EMBL" id="OCF55598.1"/>
    </source>
</evidence>
<keyword evidence="4" id="KW-0560">Oxidoreductase</keyword>
<reference evidence="6 7" key="1">
    <citation type="submission" date="2013-07" db="EMBL/GenBank/DDBJ databases">
        <title>The Genome Sequence of Kwoniella mangroviensis CBS10435.</title>
        <authorList>
            <consortium name="The Broad Institute Genome Sequencing Platform"/>
            <person name="Cuomo C."/>
            <person name="Litvintseva A."/>
            <person name="Chen Y."/>
            <person name="Heitman J."/>
            <person name="Sun S."/>
            <person name="Springer D."/>
            <person name="Dromer F."/>
            <person name="Young S.K."/>
            <person name="Zeng Q."/>
            <person name="Gargeya S."/>
            <person name="Fitzgerald M."/>
            <person name="Abouelleil A."/>
            <person name="Alvarado L."/>
            <person name="Berlin A.M."/>
            <person name="Chapman S.B."/>
            <person name="Dewar J."/>
            <person name="Goldberg J."/>
            <person name="Griggs A."/>
            <person name="Gujja S."/>
            <person name="Hansen M."/>
            <person name="Howarth C."/>
            <person name="Imamovic A."/>
            <person name="Larimer J."/>
            <person name="McCowan C."/>
            <person name="Murphy C."/>
            <person name="Pearson M."/>
            <person name="Priest M."/>
            <person name="Roberts A."/>
            <person name="Saif S."/>
            <person name="Shea T."/>
            <person name="Sykes S."/>
            <person name="Wortman J."/>
            <person name="Nusbaum C."/>
            <person name="Birren B."/>
        </authorList>
    </citation>
    <scope>NUCLEOTIDE SEQUENCE [LARGE SCALE GENOMIC DNA]</scope>
    <source>
        <strain evidence="6 7">CBS 10435</strain>
    </source>
</reference>
<feature type="domain" description="FAD/NAD(P)-binding" evidence="5">
    <location>
        <begin position="8"/>
        <end position="192"/>
    </location>
</feature>
<protein>
    <recommendedName>
        <fullName evidence="5">FAD/NAD(P)-binding domain-containing protein</fullName>
    </recommendedName>
</protein>
<dbReference type="InterPro" id="IPR023753">
    <property type="entry name" value="FAD/NAD-binding_dom"/>
</dbReference>
<evidence type="ECO:0000256" key="4">
    <source>
        <dbReference type="ARBA" id="ARBA00023002"/>
    </source>
</evidence>
<dbReference type="Proteomes" id="UP000092583">
    <property type="component" value="Unassembled WGS sequence"/>
</dbReference>
<evidence type="ECO:0000256" key="1">
    <source>
        <dbReference type="ARBA" id="ARBA00006442"/>
    </source>
</evidence>
<dbReference type="Pfam" id="PF07992">
    <property type="entry name" value="Pyr_redox_2"/>
    <property type="match status" value="2"/>
</dbReference>
<dbReference type="GO" id="GO:0050660">
    <property type="term" value="F:flavin adenine dinucleotide binding"/>
    <property type="evidence" value="ECO:0007669"/>
    <property type="project" value="TreeGrafter"/>
</dbReference>
<evidence type="ECO:0000259" key="5">
    <source>
        <dbReference type="Pfam" id="PF07992"/>
    </source>
</evidence>
<dbReference type="InterPro" id="IPR036188">
    <property type="entry name" value="FAD/NAD-bd_sf"/>
</dbReference>
<dbReference type="GO" id="GO:0004174">
    <property type="term" value="F:electron-transferring-flavoprotein dehydrogenase activity"/>
    <property type="evidence" value="ECO:0007669"/>
    <property type="project" value="TreeGrafter"/>
</dbReference>
<keyword evidence="7" id="KW-1185">Reference proteome</keyword>
<dbReference type="AlphaFoldDB" id="A0A1B9IIU8"/>
<dbReference type="SUPFAM" id="SSF51905">
    <property type="entry name" value="FAD/NAD(P)-binding domain"/>
    <property type="match status" value="1"/>
</dbReference>
<feature type="domain" description="FAD/NAD(P)-binding" evidence="5">
    <location>
        <begin position="266"/>
        <end position="339"/>
    </location>
</feature>
<dbReference type="GO" id="GO:0005737">
    <property type="term" value="C:cytoplasm"/>
    <property type="evidence" value="ECO:0007669"/>
    <property type="project" value="TreeGrafter"/>
</dbReference>
<keyword evidence="2" id="KW-0285">Flavoprotein</keyword>
<name>A0A1B9IIU8_9TREE</name>
<gene>
    <name evidence="6" type="ORF">L486_07082</name>
</gene>
<proteinExistence type="inferred from homology"/>
<organism evidence="6 7">
    <name type="scientific">Kwoniella mangroviensis CBS 10435</name>
    <dbReference type="NCBI Taxonomy" id="1331196"/>
    <lineage>
        <taxon>Eukaryota</taxon>
        <taxon>Fungi</taxon>
        <taxon>Dikarya</taxon>
        <taxon>Basidiomycota</taxon>
        <taxon>Agaricomycotina</taxon>
        <taxon>Tremellomycetes</taxon>
        <taxon>Tremellales</taxon>
        <taxon>Cryptococcaceae</taxon>
        <taxon>Kwoniella</taxon>
    </lineage>
</organism>
<evidence type="ECO:0000256" key="2">
    <source>
        <dbReference type="ARBA" id="ARBA00022630"/>
    </source>
</evidence>
<evidence type="ECO:0000313" key="7">
    <source>
        <dbReference type="Proteomes" id="UP000092583"/>
    </source>
</evidence>
<keyword evidence="3" id="KW-0274">FAD</keyword>
<dbReference type="EMBL" id="KI669466">
    <property type="protein sequence ID" value="OCF55598.1"/>
    <property type="molecule type" value="Genomic_DNA"/>
</dbReference>
<dbReference type="PANTHER" id="PTHR43735">
    <property type="entry name" value="APOPTOSIS-INDUCING FACTOR 1"/>
    <property type="match status" value="1"/>
</dbReference>
<comment type="similarity">
    <text evidence="1">Belongs to the FAD-dependent oxidoreductase family.</text>
</comment>
<evidence type="ECO:0000256" key="3">
    <source>
        <dbReference type="ARBA" id="ARBA00022827"/>
    </source>
</evidence>
<dbReference type="Gene3D" id="3.50.50.100">
    <property type="match status" value="1"/>
</dbReference>
<accession>A0A1B9IIU8</accession>
<sequence length="433" mass="47291">MVNQDFKNIVIIGASGAGHALVNELITTLPGGYRILLIDALEYSFFPIAALRAAVVPGWEEKVVLPLKTSTVFPFGSIHKVIAPNKVIELKKDSIMLEKPFEGSTEVPFYKAIIATGSIQPSPMRPSGDWRDINDYLEALRKSQEEIKRAESIVIVGGGTVGVEFAGEVRALYPSKEITLIHNRSTLLTPLTEDQPDGNKEIPNSYISPPTHLKLAKSLTQLVEKQNINLILDDKVIIPSEESNSTISNSNSNSEEWNGSFGLQDSLRDIRTENGQVIKGDYIFLSIGNKPNSLLVQIADKDAVESKSGLVKVDKYLKVQSDILGREDYYAIGDVSNVPGLKTLYLAFLQAKSAAVNLVNEIHNKPLVTYNPGTFGGLFVPFGPELGAASITIPYLGTWTVGSGMVSMVKGKKLLLDKWVGSWKGEEKVEIPI</sequence>
<dbReference type="OrthoDB" id="202203at2759"/>
<dbReference type="PRINTS" id="PR00368">
    <property type="entry name" value="FADPNR"/>
</dbReference>
<dbReference type="PANTHER" id="PTHR43735:SF3">
    <property type="entry name" value="FERROPTOSIS SUPPRESSOR PROTEIN 1"/>
    <property type="match status" value="1"/>
</dbReference>
<dbReference type="STRING" id="1331196.A0A1B9IIU8"/>